<dbReference type="RefSeq" id="WP_380863062.1">
    <property type="nucleotide sequence ID" value="NZ_JBHRXV010000011.1"/>
</dbReference>
<proteinExistence type="predicted"/>
<reference evidence="2" key="1">
    <citation type="journal article" date="2019" name="Int. J. Syst. Evol. Microbiol.">
        <title>The Global Catalogue of Microorganisms (GCM) 10K type strain sequencing project: providing services to taxonomists for standard genome sequencing and annotation.</title>
        <authorList>
            <consortium name="The Broad Institute Genomics Platform"/>
            <consortium name="The Broad Institute Genome Sequencing Center for Infectious Disease"/>
            <person name="Wu L."/>
            <person name="Ma J."/>
        </authorList>
    </citation>
    <scope>NUCLEOTIDE SEQUENCE [LARGE SCALE GENOMIC DNA]</scope>
    <source>
        <strain evidence="2">KCTC 42644</strain>
    </source>
</reference>
<keyword evidence="2" id="KW-1185">Reference proteome</keyword>
<comment type="caution">
    <text evidence="1">The sequence shown here is derived from an EMBL/GenBank/DDBJ whole genome shotgun (WGS) entry which is preliminary data.</text>
</comment>
<evidence type="ECO:0000313" key="2">
    <source>
        <dbReference type="Proteomes" id="UP001595615"/>
    </source>
</evidence>
<dbReference type="Proteomes" id="UP001595615">
    <property type="component" value="Unassembled WGS sequence"/>
</dbReference>
<organism evidence="1 2">
    <name type="scientific">Sphingoaurantiacus capsulatus</name>
    <dbReference type="NCBI Taxonomy" id="1771310"/>
    <lineage>
        <taxon>Bacteria</taxon>
        <taxon>Pseudomonadati</taxon>
        <taxon>Pseudomonadota</taxon>
        <taxon>Alphaproteobacteria</taxon>
        <taxon>Sphingomonadales</taxon>
        <taxon>Sphingosinicellaceae</taxon>
        <taxon>Sphingoaurantiacus</taxon>
    </lineage>
</organism>
<dbReference type="EMBL" id="JBHRXV010000011">
    <property type="protein sequence ID" value="MFC3714017.1"/>
    <property type="molecule type" value="Genomic_DNA"/>
</dbReference>
<protein>
    <submittedName>
        <fullName evidence="1">Uncharacterized protein</fullName>
    </submittedName>
</protein>
<gene>
    <name evidence="1" type="ORF">ACFOMD_15705</name>
</gene>
<name>A0ABV7XFE5_9SPHN</name>
<evidence type="ECO:0000313" key="1">
    <source>
        <dbReference type="EMBL" id="MFC3714017.1"/>
    </source>
</evidence>
<accession>A0ABV7XFE5</accession>
<sequence length="212" mass="22519">MAPRPDRVALIVGIAGLALTALSAASLTAAILALPGEATLEAVRSREAVRRDDVLSAANGSRRAANWFERCRHDTNAALALTTTGADPREIKPLVERTLARCPTSPFNWLRLALLRAGEGDGGGARAAWRMSVLTGAHEPRLNAQQLAVGVSLHVPGDREHEDLLAQQVRAVARVDVMGLVAVARQTGAVPFVRYILRGDPALDDFDRAVAG</sequence>